<feature type="transmembrane region" description="Helical" evidence="1">
    <location>
        <begin position="7"/>
        <end position="28"/>
    </location>
</feature>
<dbReference type="EMBL" id="JACHIL010000003">
    <property type="protein sequence ID" value="MBB5091363.1"/>
    <property type="molecule type" value="Genomic_DNA"/>
</dbReference>
<sequence>MKRSEPLKLSMLAAGVGGAAIAGFGFAAGRDLYKGTKNSAGLLLLLAAAFVCPFIGGRGLVRGHNRGFFGTLFLTLIGNLLLIAISIAAWSVIIFYLISVTSTEANTHSLTGAIFLGASATLLMTATGILVGLFQRPKRLKIFAVVCANEDFMQKQGFKETGGSDITHYDQNGNALRFLEVHPAKIVFMAVGRRGKRAFIDLDSDGPMVAYSGIQ</sequence>
<reference evidence="2 3" key="1">
    <citation type="submission" date="2020-08" db="EMBL/GenBank/DDBJ databases">
        <title>Genomic Encyclopedia of Type Strains, Phase IV (KMG-IV): sequencing the most valuable type-strain genomes for metagenomic binning, comparative biology and taxonomic classification.</title>
        <authorList>
            <person name="Goeker M."/>
        </authorList>
    </citation>
    <scope>NUCLEOTIDE SEQUENCE [LARGE SCALE GENOMIC DNA]</scope>
    <source>
        <strain evidence="2 3">DSM 25620</strain>
    </source>
</reference>
<dbReference type="RefSeq" id="WP_151159452.1">
    <property type="nucleotide sequence ID" value="NZ_JACHIL010000003.1"/>
</dbReference>
<organism evidence="2 3">
    <name type="scientific">Pseudochrobactrum saccharolyticum</name>
    <dbReference type="NCBI Taxonomy" id="354352"/>
    <lineage>
        <taxon>Bacteria</taxon>
        <taxon>Pseudomonadati</taxon>
        <taxon>Pseudomonadota</taxon>
        <taxon>Alphaproteobacteria</taxon>
        <taxon>Hyphomicrobiales</taxon>
        <taxon>Brucellaceae</taxon>
        <taxon>Pseudochrobactrum</taxon>
    </lineage>
</organism>
<evidence type="ECO:0000313" key="3">
    <source>
        <dbReference type="Proteomes" id="UP000531231"/>
    </source>
</evidence>
<feature type="transmembrane region" description="Helical" evidence="1">
    <location>
        <begin position="73"/>
        <end position="98"/>
    </location>
</feature>
<dbReference type="Proteomes" id="UP000531231">
    <property type="component" value="Unassembled WGS sequence"/>
</dbReference>
<accession>A0A7W8EQ81</accession>
<name>A0A7W8EQ81_9HYPH</name>
<comment type="caution">
    <text evidence="2">The sequence shown here is derived from an EMBL/GenBank/DDBJ whole genome shotgun (WGS) entry which is preliminary data.</text>
</comment>
<keyword evidence="1" id="KW-0812">Transmembrane</keyword>
<protein>
    <submittedName>
        <fullName evidence="2">Uncharacterized protein</fullName>
    </submittedName>
</protein>
<proteinExistence type="predicted"/>
<dbReference type="AlphaFoldDB" id="A0A7W8EQ81"/>
<feature type="transmembrane region" description="Helical" evidence="1">
    <location>
        <begin position="110"/>
        <end position="134"/>
    </location>
</feature>
<feature type="transmembrane region" description="Helical" evidence="1">
    <location>
        <begin position="40"/>
        <end position="61"/>
    </location>
</feature>
<keyword evidence="3" id="KW-1185">Reference proteome</keyword>
<evidence type="ECO:0000256" key="1">
    <source>
        <dbReference type="SAM" id="Phobius"/>
    </source>
</evidence>
<keyword evidence="1" id="KW-1133">Transmembrane helix</keyword>
<evidence type="ECO:0000313" key="2">
    <source>
        <dbReference type="EMBL" id="MBB5091363.1"/>
    </source>
</evidence>
<gene>
    <name evidence="2" type="ORF">HNQ68_001904</name>
</gene>
<keyword evidence="1" id="KW-0472">Membrane</keyword>